<organism evidence="2 3">
    <name type="scientific">Flavobacterium keumense</name>
    <dbReference type="NCBI Taxonomy" id="1306518"/>
    <lineage>
        <taxon>Bacteria</taxon>
        <taxon>Pseudomonadati</taxon>
        <taxon>Bacteroidota</taxon>
        <taxon>Flavobacteriia</taxon>
        <taxon>Flavobacteriales</taxon>
        <taxon>Flavobacteriaceae</taxon>
        <taxon>Flavobacterium</taxon>
    </lineage>
</organism>
<feature type="domain" description="Outer membrane protein beta-barrel" evidence="1">
    <location>
        <begin position="20"/>
        <end position="181"/>
    </location>
</feature>
<keyword evidence="3" id="KW-1185">Reference proteome</keyword>
<dbReference type="Pfam" id="PF13568">
    <property type="entry name" value="OMP_b-brl_2"/>
    <property type="match status" value="1"/>
</dbReference>
<gene>
    <name evidence="2" type="ORF">MG292_03215</name>
</gene>
<evidence type="ECO:0000313" key="3">
    <source>
        <dbReference type="Proteomes" id="UP001232117"/>
    </source>
</evidence>
<dbReference type="EMBL" id="CP092332">
    <property type="protein sequence ID" value="WGK95255.1"/>
    <property type="molecule type" value="Genomic_DNA"/>
</dbReference>
<protein>
    <submittedName>
        <fullName evidence="2">PorT family protein</fullName>
    </submittedName>
</protein>
<dbReference type="InterPro" id="IPR025665">
    <property type="entry name" value="Beta-barrel_OMP_2"/>
</dbReference>
<proteinExistence type="predicted"/>
<accession>A0ABY8N6I2</accession>
<evidence type="ECO:0000313" key="2">
    <source>
        <dbReference type="EMBL" id="WGK95255.1"/>
    </source>
</evidence>
<evidence type="ECO:0000259" key="1">
    <source>
        <dbReference type="Pfam" id="PF13568"/>
    </source>
</evidence>
<reference evidence="2 3" key="2">
    <citation type="submission" date="2023-06" db="EMBL/GenBank/DDBJ databases">
        <title>Complete Genome Sequence of Flavobacterium keumense K3R-10.</title>
        <authorList>
            <person name="Jeong H."/>
            <person name="Jhang S.Y."/>
            <person name="Kim J.N."/>
        </authorList>
    </citation>
    <scope>NUCLEOTIDE SEQUENCE [LARGE SCALE GENOMIC DNA]</scope>
    <source>
        <strain evidence="2 3">K3R-10</strain>
    </source>
</reference>
<sequence>MKKIILIIAVTVLIIPTAKSQEKIQFGVKGGVNFTNMTSNDYLYDEKFKTGLYLGATVEIPLSKKISIQPEIVYSSQGIKGKAFVNYPSTLPGTMPIVNAEHKLDYIKIPVLAKLYLVKNFSFEIGPSFNFLVNDRFTSDSYTQTDLAEKFEFGGVIGLSYKVKSNFFVNTNYLIGFSNTLKSPFENSKNYGFSAGIGYLFK</sequence>
<name>A0ABY8N6I2_9FLAO</name>
<dbReference type="Proteomes" id="UP001232117">
    <property type="component" value="Chromosome"/>
</dbReference>
<reference evidence="2 3" key="1">
    <citation type="submission" date="2022-02" db="EMBL/GenBank/DDBJ databases">
        <authorList>
            <person name="Cha I.-T."/>
            <person name="Lee K.-E."/>
            <person name="Park S.-J."/>
        </authorList>
    </citation>
    <scope>NUCLEOTIDE SEQUENCE [LARGE SCALE GENOMIC DNA]</scope>
    <source>
        <strain evidence="2 3">K3R-10</strain>
    </source>
</reference>
<dbReference type="RefSeq" id="WP_264534136.1">
    <property type="nucleotide sequence ID" value="NZ_CP092332.1"/>
</dbReference>